<dbReference type="GO" id="GO:0016939">
    <property type="term" value="C:kinesin II complex"/>
    <property type="evidence" value="ECO:0007669"/>
    <property type="project" value="TreeGrafter"/>
</dbReference>
<dbReference type="GO" id="GO:0007018">
    <property type="term" value="P:microtubule-based movement"/>
    <property type="evidence" value="ECO:0007669"/>
    <property type="project" value="TreeGrafter"/>
</dbReference>
<dbReference type="GO" id="GO:0044782">
    <property type="term" value="P:cilium organization"/>
    <property type="evidence" value="ECO:0007669"/>
    <property type="project" value="TreeGrafter"/>
</dbReference>
<dbReference type="OrthoDB" id="10265679at2759"/>
<evidence type="ECO:0000313" key="4">
    <source>
        <dbReference type="Proteomes" id="UP000663829"/>
    </source>
</evidence>
<dbReference type="AlphaFoldDB" id="A0A813YKN6"/>
<sequence>MHNGFSHSFYTHPSSYNTYYSSSTSPLYFESSRSRSPSYSSYSRSLSPLSFQHKFNEHQFFDNGNDQQSSEKKKPTSKSNITITRPTTVGKGKNYDSVAKLVELLTSKTAQTAVKIDLQDDIEPPIITDIPAKKVDDESRYSSFLSMTCSSDSSTSSSSFSSRSNSSISTVTKNEEEQEETEEIIELKDEYCSYPYTTDDKDAVDVQDKSDSVPIPSLIQSPTSAQNRVPALGLNITASFVHLVLLERYPQNIDYNIVLFQRYLLSLIDNFEYKQWSPISNMQLPDQHDIEANIRLFTLPRDDFHANLLRLQTFTTLNNSFILNIALTGQSTQEYQLKISEKLSKINLSFDIITCQAESYMIGIEFFIQKQQMFHQEFYDIASEKYLTTPTNLYPYLLIHAELGSTYFYIVHSSTKYTICTYSNLCYSTYRNLTKFFCQGDEDIPLDEEKSLPLRSSSFSYLSSSSSHSQVPSFDFTTNDLCTNCRSFPFTSTLPLTSFTRVSPKYLPQNYKTCKSPYYIYRGWSNRRSTSYDGSTCSYDVHTQTDDSYLSQYQSTNLKSTMKKSLLNMITMNIALTVKLIVKLYPDVNHCFLTGEFFHQEKQANIDVAKSIHYLLSNKHLTICQIKREPLIAALGCALPRVYFDIVEDILPGYDCRDQKLVMKIARLIPCDQPDLLNITLRLLLNLSFDRDIRSQIVRIGLLPKLVDLMEDENQRLISLCLLYHLSMEDRTKTYFTYTKCITSLIKMILDCKEERLEPEVIALGINLALSQECAMQMCDYKKKGLKSLIKRAYKYKESLLMKLIRNISTHANPKIKNQFIDYIGLFGETLVKEEDETFLTEVVGTLANLTIPDIDYKAVMEEYDLVNWIKVKLKPGAEDDDLTLCVVILVGTVCADDSCAEILAQSDIIQILIGLLHEAPAYLIDLMQDKNKEVRRVCDMTLEIISECDPQWASRIKVARFRNHNQTWLETIEGQQVSYEDDEIDPYGFGNVQFGDNEEDVERMTYYYPDTFPNDGRESPDFNQWNGGGDMDIDREPYTYMRDDGENMDIDAGMFINPRSVK</sequence>
<evidence type="ECO:0000256" key="1">
    <source>
        <dbReference type="SAM" id="MobiDB-lite"/>
    </source>
</evidence>
<dbReference type="InterPro" id="IPR008658">
    <property type="entry name" value="KAP3"/>
</dbReference>
<dbReference type="InterPro" id="IPR043129">
    <property type="entry name" value="ATPase_NBD"/>
</dbReference>
<keyword evidence="4" id="KW-1185">Reference proteome</keyword>
<dbReference type="InterPro" id="IPR011989">
    <property type="entry name" value="ARM-like"/>
</dbReference>
<dbReference type="PANTHER" id="PTHR15605">
    <property type="entry name" value="KINESIN-ASSOCIATED PROTEINS"/>
    <property type="match status" value="1"/>
</dbReference>
<dbReference type="Pfam" id="PF05804">
    <property type="entry name" value="KAP"/>
    <property type="match status" value="2"/>
</dbReference>
<dbReference type="Proteomes" id="UP000681722">
    <property type="component" value="Unassembled WGS sequence"/>
</dbReference>
<dbReference type="SUPFAM" id="SSF48371">
    <property type="entry name" value="ARM repeat"/>
    <property type="match status" value="1"/>
</dbReference>
<reference evidence="2" key="1">
    <citation type="submission" date="2021-02" db="EMBL/GenBank/DDBJ databases">
        <authorList>
            <person name="Nowell W R."/>
        </authorList>
    </citation>
    <scope>NUCLEOTIDE SEQUENCE</scope>
</reference>
<evidence type="ECO:0000313" key="2">
    <source>
        <dbReference type="EMBL" id="CAF0886014.1"/>
    </source>
</evidence>
<dbReference type="GO" id="GO:0035869">
    <property type="term" value="C:ciliary transition zone"/>
    <property type="evidence" value="ECO:0007669"/>
    <property type="project" value="TreeGrafter"/>
</dbReference>
<organism evidence="2 4">
    <name type="scientific">Didymodactylos carnosus</name>
    <dbReference type="NCBI Taxonomy" id="1234261"/>
    <lineage>
        <taxon>Eukaryota</taxon>
        <taxon>Metazoa</taxon>
        <taxon>Spiralia</taxon>
        <taxon>Gnathifera</taxon>
        <taxon>Rotifera</taxon>
        <taxon>Eurotatoria</taxon>
        <taxon>Bdelloidea</taxon>
        <taxon>Philodinida</taxon>
        <taxon>Philodinidae</taxon>
        <taxon>Didymodactylos</taxon>
    </lineage>
</organism>
<protein>
    <submittedName>
        <fullName evidence="2">Uncharacterized protein</fullName>
    </submittedName>
</protein>
<dbReference type="InterPro" id="IPR016024">
    <property type="entry name" value="ARM-type_fold"/>
</dbReference>
<dbReference type="PANTHER" id="PTHR15605:SF2">
    <property type="entry name" value="KINESIN-ASSOCIATED PROTEIN 3"/>
    <property type="match status" value="1"/>
</dbReference>
<dbReference type="GO" id="GO:0019894">
    <property type="term" value="F:kinesin binding"/>
    <property type="evidence" value="ECO:0007669"/>
    <property type="project" value="InterPro"/>
</dbReference>
<dbReference type="EMBL" id="CAJNOQ010001316">
    <property type="protein sequence ID" value="CAF0886014.1"/>
    <property type="molecule type" value="Genomic_DNA"/>
</dbReference>
<feature type="region of interest" description="Disordered" evidence="1">
    <location>
        <begin position="60"/>
        <end position="89"/>
    </location>
</feature>
<feature type="region of interest" description="Disordered" evidence="1">
    <location>
        <begin position="147"/>
        <end position="181"/>
    </location>
</feature>
<dbReference type="SMART" id="SM01297">
    <property type="entry name" value="KAP"/>
    <property type="match status" value="1"/>
</dbReference>
<feature type="compositionally biased region" description="Low complexity" evidence="1">
    <location>
        <begin position="147"/>
        <end position="172"/>
    </location>
</feature>
<comment type="caution">
    <text evidence="2">The sequence shown here is derived from an EMBL/GenBank/DDBJ whole genome shotgun (WGS) entry which is preliminary data.</text>
</comment>
<evidence type="ECO:0000313" key="3">
    <source>
        <dbReference type="EMBL" id="CAF3671268.1"/>
    </source>
</evidence>
<proteinExistence type="predicted"/>
<gene>
    <name evidence="2" type="ORF">GPM918_LOCUS7866</name>
    <name evidence="3" type="ORF">SRO942_LOCUS7866</name>
</gene>
<feature type="compositionally biased region" description="Polar residues" evidence="1">
    <location>
        <begin position="77"/>
        <end position="87"/>
    </location>
</feature>
<dbReference type="Gene3D" id="1.25.10.10">
    <property type="entry name" value="Leucine-rich Repeat Variant"/>
    <property type="match status" value="1"/>
</dbReference>
<dbReference type="EMBL" id="CAJOBC010001316">
    <property type="protein sequence ID" value="CAF3671268.1"/>
    <property type="molecule type" value="Genomic_DNA"/>
</dbReference>
<dbReference type="Proteomes" id="UP000663829">
    <property type="component" value="Unassembled WGS sequence"/>
</dbReference>
<accession>A0A813YKN6</accession>
<dbReference type="GO" id="GO:0005930">
    <property type="term" value="C:axoneme"/>
    <property type="evidence" value="ECO:0007669"/>
    <property type="project" value="TreeGrafter"/>
</dbReference>
<name>A0A813YKN6_9BILA</name>
<dbReference type="SUPFAM" id="SSF53067">
    <property type="entry name" value="Actin-like ATPase domain"/>
    <property type="match status" value="1"/>
</dbReference>